<dbReference type="Proteomes" id="UP000292223">
    <property type="component" value="Unassembled WGS sequence"/>
</dbReference>
<sequence>MALKKIVIQSIEKEIDNYAKKMEKIIKEEAHVKTGALRDSITIEKESDGSRLIGVDVAKLKSDPRNVGGLDYSIPYYKGHSGYTIRPRKAKALSWVGKDGKRHFAKSVYIPPHAGDPFLKRAVLRRPKL</sequence>
<dbReference type="Proteomes" id="UP000254396">
    <property type="component" value="Unassembled WGS sequence"/>
</dbReference>
<dbReference type="RefSeq" id="WP_002359978.1">
    <property type="nucleotide sequence ID" value="NZ_AP026714.1"/>
</dbReference>
<name>A0A1Q1FVA0_ENTFL</name>
<evidence type="ECO:0000313" key="6">
    <source>
        <dbReference type="Proteomes" id="UP000254396"/>
    </source>
</evidence>
<organism evidence="2 7">
    <name type="scientific">Enterococcus faecalis</name>
    <name type="common">Streptococcus faecalis</name>
    <dbReference type="NCBI Taxonomy" id="1351"/>
    <lineage>
        <taxon>Bacteria</taxon>
        <taxon>Bacillati</taxon>
        <taxon>Bacillota</taxon>
        <taxon>Bacilli</taxon>
        <taxon>Lactobacillales</taxon>
        <taxon>Enterococcaceae</taxon>
        <taxon>Enterococcus</taxon>
    </lineage>
</organism>
<reference evidence="2 7" key="3">
    <citation type="submission" date="2019-02" db="EMBL/GenBank/DDBJ databases">
        <title>From farm to fork: dissemination of Tn554::fexA-optrA in linezolid-resistant Enterococcus faecalis clones from chicken feces and meat in Tunisia.</title>
        <authorList>
            <person name="Tedim A.P."/>
            <person name="Elghaieb H."/>
            <person name="Abbassi M.S."/>
            <person name="Novais C."/>
            <person name="Hassen A."/>
            <person name="Peixe L."/>
            <person name="Freitas A.R."/>
        </authorList>
    </citation>
    <scope>NUCLEOTIDE SEQUENCE [LARGE SCALE GENOMIC DNA]</scope>
    <source>
        <strain evidence="2 7">728T</strain>
    </source>
</reference>
<proteinExistence type="predicted"/>
<dbReference type="EMBL" id="SEWT01000002">
    <property type="protein sequence ID" value="RYU34577.1"/>
    <property type="molecule type" value="Genomic_DNA"/>
</dbReference>
<accession>A0A1Q1FVA0</accession>
<gene>
    <name evidence="1" type="ORF">DAI13_10570</name>
    <name evidence="2" type="ORF">EU507_03680</name>
    <name evidence="3" type="ORF">NCTC13379_01744</name>
    <name evidence="4" type="ORF">NCTC13379_03572</name>
</gene>
<dbReference type="Proteomes" id="UP000244140">
    <property type="component" value="Unassembled WGS sequence"/>
</dbReference>
<evidence type="ECO:0000313" key="3">
    <source>
        <dbReference type="EMBL" id="STP65698.1"/>
    </source>
</evidence>
<dbReference type="EMBL" id="UGIX01000006">
    <property type="protein sequence ID" value="STQ83127.1"/>
    <property type="molecule type" value="Genomic_DNA"/>
</dbReference>
<evidence type="ECO:0000313" key="1">
    <source>
        <dbReference type="EMBL" id="PTN78168.1"/>
    </source>
</evidence>
<dbReference type="EMBL" id="UGIX01000001">
    <property type="protein sequence ID" value="STP65698.1"/>
    <property type="molecule type" value="Genomic_DNA"/>
</dbReference>
<reference evidence="1 5" key="1">
    <citation type="submission" date="2018-04" db="EMBL/GenBank/DDBJ databases">
        <authorList>
            <person name="Van Tyne D."/>
        </authorList>
    </citation>
    <scope>NUCLEOTIDE SEQUENCE [LARGE SCALE GENOMIC DNA]</scope>
    <source>
        <strain evidence="1 5">B2535</strain>
    </source>
</reference>
<reference evidence="3 6" key="2">
    <citation type="submission" date="2018-06" db="EMBL/GenBank/DDBJ databases">
        <authorList>
            <consortium name="Pathogen Informatics"/>
            <person name="Doyle S."/>
        </authorList>
    </citation>
    <scope>NUCLEOTIDE SEQUENCE [LARGE SCALE GENOMIC DNA]</scope>
    <source>
        <strain evidence="3 6">NCTC13379</strain>
    </source>
</reference>
<comment type="caution">
    <text evidence="2">The sequence shown here is derived from an EMBL/GenBank/DDBJ whole genome shotgun (WGS) entry which is preliminary data.</text>
</comment>
<evidence type="ECO:0008006" key="8">
    <source>
        <dbReference type="Google" id="ProtNLM"/>
    </source>
</evidence>
<evidence type="ECO:0000313" key="4">
    <source>
        <dbReference type="EMBL" id="STQ83127.1"/>
    </source>
</evidence>
<evidence type="ECO:0000313" key="7">
    <source>
        <dbReference type="Proteomes" id="UP000292223"/>
    </source>
</evidence>
<dbReference type="AlphaFoldDB" id="A0A1Q1FVA0"/>
<dbReference type="EMBL" id="PZZH01000001">
    <property type="protein sequence ID" value="PTN78168.1"/>
    <property type="molecule type" value="Genomic_DNA"/>
</dbReference>
<evidence type="ECO:0000313" key="5">
    <source>
        <dbReference type="Proteomes" id="UP000244140"/>
    </source>
</evidence>
<protein>
    <recommendedName>
        <fullName evidence="8">HK97 gp10 family phage protein</fullName>
    </recommendedName>
</protein>
<evidence type="ECO:0000313" key="2">
    <source>
        <dbReference type="EMBL" id="RYU34577.1"/>
    </source>
</evidence>